<keyword evidence="4" id="KW-1185">Reference proteome</keyword>
<dbReference type="InterPro" id="IPR043129">
    <property type="entry name" value="ATPase_NBD"/>
</dbReference>
<dbReference type="RefSeq" id="WP_184807536.1">
    <property type="nucleotide sequence ID" value="NZ_JACIIZ010000023.1"/>
</dbReference>
<dbReference type="PANTHER" id="PTHR30005:SF0">
    <property type="entry name" value="RETROGRADE REGULATION PROTEIN 2"/>
    <property type="match status" value="1"/>
</dbReference>
<comment type="caution">
    <text evidence="3">The sequence shown here is derived from an EMBL/GenBank/DDBJ whole genome shotgun (WGS) entry which is preliminary data.</text>
</comment>
<dbReference type="Gene3D" id="3.30.420.150">
    <property type="entry name" value="Exopolyphosphatase. Domain 2"/>
    <property type="match status" value="1"/>
</dbReference>
<accession>A0A7X0EGI6</accession>
<dbReference type="PANTHER" id="PTHR30005">
    <property type="entry name" value="EXOPOLYPHOSPHATASE"/>
    <property type="match status" value="1"/>
</dbReference>
<evidence type="ECO:0000256" key="1">
    <source>
        <dbReference type="SAM" id="MobiDB-lite"/>
    </source>
</evidence>
<dbReference type="Proteomes" id="UP000539175">
    <property type="component" value="Unassembled WGS sequence"/>
</dbReference>
<dbReference type="InterPro" id="IPR050273">
    <property type="entry name" value="GppA/Ppx_hydrolase"/>
</dbReference>
<dbReference type="AlphaFoldDB" id="A0A7X0EGI6"/>
<dbReference type="GO" id="GO:0004309">
    <property type="term" value="F:exopolyphosphatase activity"/>
    <property type="evidence" value="ECO:0007669"/>
    <property type="project" value="UniProtKB-EC"/>
</dbReference>
<feature type="region of interest" description="Disordered" evidence="1">
    <location>
        <begin position="1"/>
        <end position="21"/>
    </location>
</feature>
<dbReference type="InterPro" id="IPR003695">
    <property type="entry name" value="Ppx_GppA_N"/>
</dbReference>
<reference evidence="3 4" key="1">
    <citation type="submission" date="2020-08" db="EMBL/GenBank/DDBJ databases">
        <title>Genomic Encyclopedia of Type Strains, Phase IV (KMG-IV): sequencing the most valuable type-strain genomes for metagenomic binning, comparative biology and taxonomic classification.</title>
        <authorList>
            <person name="Goeker M."/>
        </authorList>
    </citation>
    <scope>NUCLEOTIDE SEQUENCE [LARGE SCALE GENOMIC DNA]</scope>
    <source>
        <strain evidence="3 4">DSM 22198</strain>
    </source>
</reference>
<evidence type="ECO:0000313" key="4">
    <source>
        <dbReference type="Proteomes" id="UP000539175"/>
    </source>
</evidence>
<proteinExistence type="predicted"/>
<name>A0A7X0EGI6_9PROT</name>
<evidence type="ECO:0000259" key="2">
    <source>
        <dbReference type="Pfam" id="PF02541"/>
    </source>
</evidence>
<dbReference type="CDD" id="cd24054">
    <property type="entry name" value="ASKHA_NBD_AaPPX-GppA_MtPPX2-like"/>
    <property type="match status" value="1"/>
</dbReference>
<sequence>MSDAGVQPLPDAGAPRGAGPGEPLRRPILAALDLGTNNCRLLIARPGREGFRIIDAFSRIVRLGEGVSRTNALSDEAMARTVAALKICGNKMRRRGVTDLRAVATEACRRAANCNAFIDRVVEETGIRIEIISAEEEARLALAGCAALLNRRIPRALVFDIGGGSTEIMWLSFNRGRPILIDQVSVPQGVVSLTETFGGDRVLPEAYRGMVGTVGSALADFEARNDIRRDVAAGRVQMLGTSGTVTTLAGIRLGLTRYDRSQVDGSWLGLEEARAISKSLLHLDYAGRSAHPCIGHDRADLVIAGCAVLEAIWERWPVENLRIADRGVREGILTELMAATRGRI</sequence>
<dbReference type="EC" id="3.6.1.11" evidence="3"/>
<protein>
    <submittedName>
        <fullName evidence="3">Exopolyphosphatase/guanosine-5'-triphosphate, 3'-diphosphate pyrophosphatase</fullName>
        <ecNumber evidence="3">3.6.1.11</ecNumber>
        <ecNumber evidence="3">3.6.1.40</ecNumber>
    </submittedName>
</protein>
<gene>
    <name evidence="3" type="ORF">FHS74_005611</name>
</gene>
<dbReference type="SUPFAM" id="SSF53067">
    <property type="entry name" value="Actin-like ATPase domain"/>
    <property type="match status" value="2"/>
</dbReference>
<dbReference type="EC" id="3.6.1.40" evidence="3"/>
<keyword evidence="3" id="KW-0378">Hydrolase</keyword>
<dbReference type="EMBL" id="JACIIZ010000023">
    <property type="protein sequence ID" value="MBB6255015.1"/>
    <property type="molecule type" value="Genomic_DNA"/>
</dbReference>
<dbReference type="GO" id="GO:0008894">
    <property type="term" value="F:guanosine-5'-triphosphate,3'-diphosphate diphosphatase activity"/>
    <property type="evidence" value="ECO:0007669"/>
    <property type="project" value="UniProtKB-EC"/>
</dbReference>
<feature type="domain" description="Ppx/GppA phosphatase N-terminal" evidence="2">
    <location>
        <begin position="43"/>
        <end position="337"/>
    </location>
</feature>
<dbReference type="Gene3D" id="3.30.420.40">
    <property type="match status" value="1"/>
</dbReference>
<evidence type="ECO:0000313" key="3">
    <source>
        <dbReference type="EMBL" id="MBB6255015.1"/>
    </source>
</evidence>
<dbReference type="Pfam" id="PF02541">
    <property type="entry name" value="Ppx-GppA"/>
    <property type="match status" value="1"/>
</dbReference>
<organism evidence="3 4">
    <name type="scientific">Nitrospirillum iridis</name>
    <dbReference type="NCBI Taxonomy" id="765888"/>
    <lineage>
        <taxon>Bacteria</taxon>
        <taxon>Pseudomonadati</taxon>
        <taxon>Pseudomonadota</taxon>
        <taxon>Alphaproteobacteria</taxon>
        <taxon>Rhodospirillales</taxon>
        <taxon>Azospirillaceae</taxon>
        <taxon>Nitrospirillum</taxon>
    </lineage>
</organism>
<feature type="compositionally biased region" description="Low complexity" evidence="1">
    <location>
        <begin position="8"/>
        <end position="17"/>
    </location>
</feature>